<dbReference type="AlphaFoldDB" id="A0A1H2HTT4"/>
<proteinExistence type="predicted"/>
<accession>A0A1H2HTT4</accession>
<organism evidence="1 2">
    <name type="scientific">Jiangella alkaliphila</name>
    <dbReference type="NCBI Taxonomy" id="419479"/>
    <lineage>
        <taxon>Bacteria</taxon>
        <taxon>Bacillati</taxon>
        <taxon>Actinomycetota</taxon>
        <taxon>Actinomycetes</taxon>
        <taxon>Jiangellales</taxon>
        <taxon>Jiangellaceae</taxon>
        <taxon>Jiangella</taxon>
    </lineage>
</organism>
<protein>
    <submittedName>
        <fullName evidence="1">Uncharacterized protein</fullName>
    </submittedName>
</protein>
<sequence length="260" mass="28735">MSVPPRSVISMSSSPPPVLRDLLDRYADVREQPARLRPSTWQNALIRVPESLEVTTLLTGRRFTRAVPGSKTHDRTVSRGGVRAACAAMNVDDTREILQTFVLAMAWAAGLTGGRYQANTATAVLDPARAFRVLSDAAKALRHAGSMHDGALEQVHRWWSLPGVGQSYASKWWALAGRVEGRDWQPLILDDRGYATLNDTLKIGGTARLAGSRRRADRYRAYVETVHRWAVELQLAGLDVDAERIAFVLFHHNGGAPFSR</sequence>
<dbReference type="InterPro" id="IPR048868">
    <property type="entry name" value="OGG-like_put"/>
</dbReference>
<dbReference type="Pfam" id="PF21790">
    <property type="entry name" value="OGG"/>
    <property type="match status" value="1"/>
</dbReference>
<evidence type="ECO:0000313" key="1">
    <source>
        <dbReference type="EMBL" id="SDU35204.1"/>
    </source>
</evidence>
<name>A0A1H2HTT4_9ACTN</name>
<dbReference type="STRING" id="419479.SAMN04488563_1243"/>
<reference evidence="2" key="1">
    <citation type="submission" date="2016-10" db="EMBL/GenBank/DDBJ databases">
        <authorList>
            <person name="Varghese N."/>
            <person name="Submissions S."/>
        </authorList>
    </citation>
    <scope>NUCLEOTIDE SEQUENCE [LARGE SCALE GENOMIC DNA]</scope>
    <source>
        <strain evidence="2">DSM 45079</strain>
    </source>
</reference>
<keyword evidence="2" id="KW-1185">Reference proteome</keyword>
<gene>
    <name evidence="1" type="ORF">SAMN04488563_1243</name>
</gene>
<evidence type="ECO:0000313" key="2">
    <source>
        <dbReference type="Proteomes" id="UP000182977"/>
    </source>
</evidence>
<dbReference type="EMBL" id="LT629791">
    <property type="protein sequence ID" value="SDU35204.1"/>
    <property type="molecule type" value="Genomic_DNA"/>
</dbReference>
<dbReference type="Proteomes" id="UP000182977">
    <property type="component" value="Chromosome I"/>
</dbReference>